<dbReference type="EMBL" id="MU005569">
    <property type="protein sequence ID" value="KAF2692227.1"/>
    <property type="molecule type" value="Genomic_DNA"/>
</dbReference>
<keyword evidence="2" id="KW-0539">Nucleus</keyword>
<gene>
    <name evidence="5" type="ORF">K458DRAFT_285803</name>
</gene>
<accession>A0A6G1JNT3</accession>
<comment type="subcellular location">
    <subcellularLocation>
        <location evidence="1">Nucleus</location>
    </subcellularLocation>
</comment>
<dbReference type="GO" id="GO:0045944">
    <property type="term" value="P:positive regulation of transcription by RNA polymerase II"/>
    <property type="evidence" value="ECO:0007669"/>
    <property type="project" value="TreeGrafter"/>
</dbReference>
<dbReference type="InterPro" id="IPR036864">
    <property type="entry name" value="Zn2-C6_fun-type_DNA-bd_sf"/>
</dbReference>
<dbReference type="PANTHER" id="PTHR37534">
    <property type="entry name" value="TRANSCRIPTIONAL ACTIVATOR PROTEIN UGA3"/>
    <property type="match status" value="1"/>
</dbReference>
<protein>
    <recommendedName>
        <fullName evidence="4">Zn(2)-C6 fungal-type domain-containing protein</fullName>
    </recommendedName>
</protein>
<dbReference type="AlphaFoldDB" id="A0A6G1JNT3"/>
<evidence type="ECO:0000313" key="6">
    <source>
        <dbReference type="Proteomes" id="UP000799291"/>
    </source>
</evidence>
<dbReference type="InterPro" id="IPR001138">
    <property type="entry name" value="Zn2Cys6_DnaBD"/>
</dbReference>
<dbReference type="SMART" id="SM00066">
    <property type="entry name" value="GAL4"/>
    <property type="match status" value="1"/>
</dbReference>
<dbReference type="GO" id="GO:0005634">
    <property type="term" value="C:nucleus"/>
    <property type="evidence" value="ECO:0007669"/>
    <property type="project" value="UniProtKB-SubCell"/>
</dbReference>
<feature type="region of interest" description="Disordered" evidence="3">
    <location>
        <begin position="92"/>
        <end position="112"/>
    </location>
</feature>
<dbReference type="PROSITE" id="PS00463">
    <property type="entry name" value="ZN2_CY6_FUNGAL_1"/>
    <property type="match status" value="1"/>
</dbReference>
<proteinExistence type="predicted"/>
<evidence type="ECO:0000256" key="3">
    <source>
        <dbReference type="SAM" id="MobiDB-lite"/>
    </source>
</evidence>
<dbReference type="Gene3D" id="4.10.240.10">
    <property type="entry name" value="Zn(2)-C6 fungal-type DNA-binding domain"/>
    <property type="match status" value="1"/>
</dbReference>
<dbReference type="PANTHER" id="PTHR37534:SF26">
    <property type="entry name" value="TRANSCRIPTION FACTOR, PUTATIVE-RELATED"/>
    <property type="match status" value="1"/>
</dbReference>
<feature type="domain" description="Zn(2)-C6 fungal-type" evidence="4">
    <location>
        <begin position="10"/>
        <end position="38"/>
    </location>
</feature>
<dbReference type="GO" id="GO:0000981">
    <property type="term" value="F:DNA-binding transcription factor activity, RNA polymerase II-specific"/>
    <property type="evidence" value="ECO:0007669"/>
    <property type="project" value="InterPro"/>
</dbReference>
<dbReference type="Pfam" id="PF00172">
    <property type="entry name" value="Zn_clus"/>
    <property type="match status" value="1"/>
</dbReference>
<dbReference type="GO" id="GO:0008270">
    <property type="term" value="F:zinc ion binding"/>
    <property type="evidence" value="ECO:0007669"/>
    <property type="project" value="InterPro"/>
</dbReference>
<dbReference type="InterPro" id="IPR021858">
    <property type="entry name" value="Fun_TF"/>
</dbReference>
<dbReference type="OrthoDB" id="5213892at2759"/>
<dbReference type="PROSITE" id="PS50048">
    <property type="entry name" value="ZN2_CY6_FUNGAL_2"/>
    <property type="match status" value="1"/>
</dbReference>
<dbReference type="Pfam" id="PF11951">
    <property type="entry name" value="Fungal_trans_2"/>
    <property type="match status" value="1"/>
</dbReference>
<organism evidence="5 6">
    <name type="scientific">Lentithecium fluviatile CBS 122367</name>
    <dbReference type="NCBI Taxonomy" id="1168545"/>
    <lineage>
        <taxon>Eukaryota</taxon>
        <taxon>Fungi</taxon>
        <taxon>Dikarya</taxon>
        <taxon>Ascomycota</taxon>
        <taxon>Pezizomycotina</taxon>
        <taxon>Dothideomycetes</taxon>
        <taxon>Pleosporomycetidae</taxon>
        <taxon>Pleosporales</taxon>
        <taxon>Massarineae</taxon>
        <taxon>Lentitheciaceae</taxon>
        <taxon>Lentithecium</taxon>
    </lineage>
</organism>
<dbReference type="Proteomes" id="UP000799291">
    <property type="component" value="Unassembled WGS sequence"/>
</dbReference>
<name>A0A6G1JNT3_9PLEO</name>
<evidence type="ECO:0000259" key="4">
    <source>
        <dbReference type="PROSITE" id="PS50048"/>
    </source>
</evidence>
<keyword evidence="6" id="KW-1185">Reference proteome</keyword>
<reference evidence="5" key="1">
    <citation type="journal article" date="2020" name="Stud. Mycol.">
        <title>101 Dothideomycetes genomes: a test case for predicting lifestyles and emergence of pathogens.</title>
        <authorList>
            <person name="Haridas S."/>
            <person name="Albert R."/>
            <person name="Binder M."/>
            <person name="Bloem J."/>
            <person name="Labutti K."/>
            <person name="Salamov A."/>
            <person name="Andreopoulos B."/>
            <person name="Baker S."/>
            <person name="Barry K."/>
            <person name="Bills G."/>
            <person name="Bluhm B."/>
            <person name="Cannon C."/>
            <person name="Castanera R."/>
            <person name="Culley D."/>
            <person name="Daum C."/>
            <person name="Ezra D."/>
            <person name="Gonzalez J."/>
            <person name="Henrissat B."/>
            <person name="Kuo A."/>
            <person name="Liang C."/>
            <person name="Lipzen A."/>
            <person name="Lutzoni F."/>
            <person name="Magnuson J."/>
            <person name="Mondo S."/>
            <person name="Nolan M."/>
            <person name="Ohm R."/>
            <person name="Pangilinan J."/>
            <person name="Park H.-J."/>
            <person name="Ramirez L."/>
            <person name="Alfaro M."/>
            <person name="Sun H."/>
            <person name="Tritt A."/>
            <person name="Yoshinaga Y."/>
            <person name="Zwiers L.-H."/>
            <person name="Turgeon B."/>
            <person name="Goodwin S."/>
            <person name="Spatafora J."/>
            <person name="Crous P."/>
            <person name="Grigoriev I."/>
        </authorList>
    </citation>
    <scope>NUCLEOTIDE SEQUENCE</scope>
    <source>
        <strain evidence="5">CBS 122367</strain>
    </source>
</reference>
<dbReference type="GO" id="GO:0000976">
    <property type="term" value="F:transcription cis-regulatory region binding"/>
    <property type="evidence" value="ECO:0007669"/>
    <property type="project" value="TreeGrafter"/>
</dbReference>
<evidence type="ECO:0000313" key="5">
    <source>
        <dbReference type="EMBL" id="KAF2692227.1"/>
    </source>
</evidence>
<evidence type="ECO:0000256" key="2">
    <source>
        <dbReference type="ARBA" id="ARBA00023242"/>
    </source>
</evidence>
<sequence>MSNTVRSKHGCWTCRLRKKKCDETRPACTTCVGLSITCHGYGPKPDWMDNGDAEKRTADSIKQIVKFTSRRKTGVRVPVRISALKLAPMSSASAPATKSTHDSEASRITTPPSDYKFLQNSRSAAEESILLMHFLDKVFPLQYPMYQPDIFEGGRGWLLALLLRTKPLYYAALALSSYHRRMLICQRISQRCRAVARVQEGKHLEACLIEAQKAMRSVDRFIQSRHNEVGVVLSIVQLVFFELFAGQNGVWKTHLNAAIDLYHKSCEDKLAHLGLSQVSRAKLCDDQPLKDEGAVVTQEVTTFRFLGGTIIWLDIISSVTSGTAPRLLSYHPGVLASDSQTKLDNIMGCRNCMMRQIGRIAALYAHRREATWAVTEFHQTAMGITKEIENELTGLEDPGASGKESELTGSQTDSITLVMKMFAWMATAYLHLITHGFQRLEELDAPISRTISLLRYHPGHLIPAVVAPLFMVGCCAREGDEQEYFRAIYASPQFQDPLYKHRARISSILEQVWTRRQTIGLSWDEVLEMGQVQTLLLL</sequence>
<dbReference type="CDD" id="cd00067">
    <property type="entry name" value="GAL4"/>
    <property type="match status" value="1"/>
</dbReference>
<evidence type="ECO:0000256" key="1">
    <source>
        <dbReference type="ARBA" id="ARBA00004123"/>
    </source>
</evidence>
<dbReference type="SUPFAM" id="SSF57701">
    <property type="entry name" value="Zn2/Cys6 DNA-binding domain"/>
    <property type="match status" value="1"/>
</dbReference>